<dbReference type="PROSITE" id="PS50110">
    <property type="entry name" value="RESPONSE_REGULATORY"/>
    <property type="match status" value="1"/>
</dbReference>
<reference evidence="7 8" key="1">
    <citation type="submission" date="2015-03" db="EMBL/GenBank/DDBJ databases">
        <authorList>
            <person name="Murphy D."/>
        </authorList>
    </citation>
    <scope>NUCLEOTIDE SEQUENCE [LARGE SCALE GENOMIC DNA]</scope>
    <source>
        <strain evidence="7 8">KMM 520</strain>
    </source>
</reference>
<dbReference type="EC" id="2.7.7.65" evidence="2"/>
<proteinExistence type="predicted"/>
<dbReference type="RefSeq" id="WP_058373037.1">
    <property type="nucleotide sequence ID" value="NZ_CP011034.1"/>
</dbReference>
<dbReference type="PANTHER" id="PTHR45138:SF9">
    <property type="entry name" value="DIGUANYLATE CYCLASE DGCM-RELATED"/>
    <property type="match status" value="1"/>
</dbReference>
<dbReference type="GO" id="GO:0052621">
    <property type="term" value="F:diguanylate cyclase activity"/>
    <property type="evidence" value="ECO:0007669"/>
    <property type="project" value="UniProtKB-EC"/>
</dbReference>
<dbReference type="KEGG" id="ptn:PTRA_a1356"/>
<accession>A0A0U2MNV6</accession>
<dbReference type="Gene3D" id="3.30.70.270">
    <property type="match status" value="1"/>
</dbReference>
<dbReference type="InterPro" id="IPR050469">
    <property type="entry name" value="Diguanylate_Cyclase"/>
</dbReference>
<evidence type="ECO:0000256" key="3">
    <source>
        <dbReference type="ARBA" id="ARBA00034247"/>
    </source>
</evidence>
<comment type="cofactor">
    <cofactor evidence="1">
        <name>Mg(2+)</name>
        <dbReference type="ChEBI" id="CHEBI:18420"/>
    </cofactor>
</comment>
<dbReference type="EMBL" id="CP011034">
    <property type="protein sequence ID" value="ALS32580.1"/>
    <property type="molecule type" value="Genomic_DNA"/>
</dbReference>
<dbReference type="Pfam" id="PF00072">
    <property type="entry name" value="Response_reg"/>
    <property type="match status" value="1"/>
</dbReference>
<dbReference type="InterPro" id="IPR011006">
    <property type="entry name" value="CheY-like_superfamily"/>
</dbReference>
<feature type="modified residue" description="4-aspartylphosphate" evidence="4">
    <location>
        <position position="66"/>
    </location>
</feature>
<dbReference type="PATRIC" id="fig|1315283.4.peg.1173"/>
<name>A0A0U2MNV6_9GAMM</name>
<dbReference type="GO" id="GO:0005886">
    <property type="term" value="C:plasma membrane"/>
    <property type="evidence" value="ECO:0007669"/>
    <property type="project" value="TreeGrafter"/>
</dbReference>
<dbReference type="Proteomes" id="UP000065261">
    <property type="component" value="Chromosome I"/>
</dbReference>
<dbReference type="CDD" id="cd01949">
    <property type="entry name" value="GGDEF"/>
    <property type="match status" value="1"/>
</dbReference>
<dbReference type="InterPro" id="IPR029787">
    <property type="entry name" value="Nucleotide_cyclase"/>
</dbReference>
<evidence type="ECO:0000256" key="1">
    <source>
        <dbReference type="ARBA" id="ARBA00001946"/>
    </source>
</evidence>
<dbReference type="SUPFAM" id="SSF55073">
    <property type="entry name" value="Nucleotide cyclase"/>
    <property type="match status" value="1"/>
</dbReference>
<dbReference type="GO" id="GO:0000160">
    <property type="term" value="P:phosphorelay signal transduction system"/>
    <property type="evidence" value="ECO:0007669"/>
    <property type="project" value="InterPro"/>
</dbReference>
<dbReference type="OrthoDB" id="9812260at2"/>
<dbReference type="PANTHER" id="PTHR45138">
    <property type="entry name" value="REGULATORY COMPONENTS OF SENSORY TRANSDUCTION SYSTEM"/>
    <property type="match status" value="1"/>
</dbReference>
<dbReference type="GO" id="GO:1902201">
    <property type="term" value="P:negative regulation of bacterial-type flagellum-dependent cell motility"/>
    <property type="evidence" value="ECO:0007669"/>
    <property type="project" value="TreeGrafter"/>
</dbReference>
<dbReference type="SUPFAM" id="SSF52172">
    <property type="entry name" value="CheY-like"/>
    <property type="match status" value="1"/>
</dbReference>
<evidence type="ECO:0000259" key="5">
    <source>
        <dbReference type="PROSITE" id="PS50110"/>
    </source>
</evidence>
<dbReference type="Pfam" id="PF00990">
    <property type="entry name" value="GGDEF"/>
    <property type="match status" value="1"/>
</dbReference>
<evidence type="ECO:0000259" key="6">
    <source>
        <dbReference type="PROSITE" id="PS50887"/>
    </source>
</evidence>
<evidence type="ECO:0000256" key="2">
    <source>
        <dbReference type="ARBA" id="ARBA00012528"/>
    </source>
</evidence>
<sequence>MPLNYADSDLKLSLKTSKVLIVDDQLLSLIVLKKILSKHFIVNTANSGEQAVEICKSNTPDIVLLDISMDGICGIETCLKLKTTTQTQDIPVIFVTSFENQEEDCWEAGAVDFIQKPINPETLYRRVRAHLTIKLQHDLLSQKVFLDDLTKVFNRRYFDTHINKIQLSALRENAEYALLLMDIDYFKQYNDIYGHVEGDVVLHLIAQTIANSLQRPSDFVARYGGEEFVVVLPHTNEEGARCVAEKIKNNISGLGVLHKYSEFEFVTISIGGATLLQSDEGNMDILQRADKKMYAAKAQGRNTVCF</sequence>
<evidence type="ECO:0000313" key="7">
    <source>
        <dbReference type="EMBL" id="ALS32580.1"/>
    </source>
</evidence>
<evidence type="ECO:0000313" key="8">
    <source>
        <dbReference type="Proteomes" id="UP000065261"/>
    </source>
</evidence>
<feature type="domain" description="GGDEF" evidence="6">
    <location>
        <begin position="174"/>
        <end position="306"/>
    </location>
</feature>
<dbReference type="InterPro" id="IPR000160">
    <property type="entry name" value="GGDEF_dom"/>
</dbReference>
<evidence type="ECO:0000256" key="4">
    <source>
        <dbReference type="PROSITE-ProRule" id="PRU00169"/>
    </source>
</evidence>
<protein>
    <recommendedName>
        <fullName evidence="2">diguanylate cyclase</fullName>
        <ecNumber evidence="2">2.7.7.65</ecNumber>
    </recommendedName>
</protein>
<dbReference type="GO" id="GO:0043709">
    <property type="term" value="P:cell adhesion involved in single-species biofilm formation"/>
    <property type="evidence" value="ECO:0007669"/>
    <property type="project" value="TreeGrafter"/>
</dbReference>
<feature type="domain" description="Response regulatory" evidence="5">
    <location>
        <begin position="18"/>
        <end position="131"/>
    </location>
</feature>
<dbReference type="InterPro" id="IPR043128">
    <property type="entry name" value="Rev_trsase/Diguanyl_cyclase"/>
</dbReference>
<dbReference type="SMART" id="SM00267">
    <property type="entry name" value="GGDEF"/>
    <property type="match status" value="1"/>
</dbReference>
<dbReference type="FunFam" id="3.30.70.270:FF:000001">
    <property type="entry name" value="Diguanylate cyclase domain protein"/>
    <property type="match status" value="1"/>
</dbReference>
<dbReference type="SMART" id="SM00448">
    <property type="entry name" value="REC"/>
    <property type="match status" value="1"/>
</dbReference>
<dbReference type="PROSITE" id="PS50887">
    <property type="entry name" value="GGDEF"/>
    <property type="match status" value="1"/>
</dbReference>
<dbReference type="AlphaFoldDB" id="A0A0U2MNV6"/>
<dbReference type="NCBIfam" id="TIGR00254">
    <property type="entry name" value="GGDEF"/>
    <property type="match status" value="1"/>
</dbReference>
<organism evidence="7">
    <name type="scientific">Pseudoalteromonas translucida KMM 520</name>
    <dbReference type="NCBI Taxonomy" id="1315283"/>
    <lineage>
        <taxon>Bacteria</taxon>
        <taxon>Pseudomonadati</taxon>
        <taxon>Pseudomonadota</taxon>
        <taxon>Gammaproteobacteria</taxon>
        <taxon>Alteromonadales</taxon>
        <taxon>Pseudoalteromonadaceae</taxon>
        <taxon>Pseudoalteromonas</taxon>
    </lineage>
</organism>
<dbReference type="Gene3D" id="3.40.50.2300">
    <property type="match status" value="1"/>
</dbReference>
<comment type="catalytic activity">
    <reaction evidence="3">
        <text>2 GTP = 3',3'-c-di-GMP + 2 diphosphate</text>
        <dbReference type="Rhea" id="RHEA:24898"/>
        <dbReference type="ChEBI" id="CHEBI:33019"/>
        <dbReference type="ChEBI" id="CHEBI:37565"/>
        <dbReference type="ChEBI" id="CHEBI:58805"/>
        <dbReference type="EC" id="2.7.7.65"/>
    </reaction>
</comment>
<gene>
    <name evidence="7" type="ORF">PTRA_a1356</name>
</gene>
<dbReference type="InterPro" id="IPR001789">
    <property type="entry name" value="Sig_transdc_resp-reg_receiver"/>
</dbReference>
<keyword evidence="4" id="KW-0597">Phosphoprotein</keyword>